<accession>A0A4Y2K310</accession>
<gene>
    <name evidence="2" type="ORF">AVEN_113264_1</name>
</gene>
<feature type="region of interest" description="Disordered" evidence="1">
    <location>
        <begin position="1"/>
        <end position="40"/>
    </location>
</feature>
<comment type="caution">
    <text evidence="2">The sequence shown here is derived from an EMBL/GenBank/DDBJ whole genome shotgun (WGS) entry which is preliminary data.</text>
</comment>
<evidence type="ECO:0000313" key="3">
    <source>
        <dbReference type="Proteomes" id="UP000499080"/>
    </source>
</evidence>
<evidence type="ECO:0000256" key="1">
    <source>
        <dbReference type="SAM" id="MobiDB-lite"/>
    </source>
</evidence>
<feature type="region of interest" description="Disordered" evidence="1">
    <location>
        <begin position="55"/>
        <end position="125"/>
    </location>
</feature>
<protein>
    <submittedName>
        <fullName evidence="2">Uncharacterized protein</fullName>
    </submittedName>
</protein>
<keyword evidence="3" id="KW-1185">Reference proteome</keyword>
<dbReference type="Proteomes" id="UP000499080">
    <property type="component" value="Unassembled WGS sequence"/>
</dbReference>
<feature type="compositionally biased region" description="Pro residues" evidence="1">
    <location>
        <begin position="116"/>
        <end position="125"/>
    </location>
</feature>
<feature type="compositionally biased region" description="Low complexity" evidence="1">
    <location>
        <begin position="1"/>
        <end position="14"/>
    </location>
</feature>
<proteinExistence type="predicted"/>
<reference evidence="2 3" key="1">
    <citation type="journal article" date="2019" name="Sci. Rep.">
        <title>Orb-weaving spider Araneus ventricosus genome elucidates the spidroin gene catalogue.</title>
        <authorList>
            <person name="Kono N."/>
            <person name="Nakamura H."/>
            <person name="Ohtoshi R."/>
            <person name="Moran D.A.P."/>
            <person name="Shinohara A."/>
            <person name="Yoshida Y."/>
            <person name="Fujiwara M."/>
            <person name="Mori M."/>
            <person name="Tomita M."/>
            <person name="Arakawa K."/>
        </authorList>
    </citation>
    <scope>NUCLEOTIDE SEQUENCE [LARGE SCALE GENOMIC DNA]</scope>
</reference>
<sequence length="125" mass="13424">MQSMVSAQVSSLSSDCGAKLRFPSQNSPSVAPKLDSNITKPKPVHTEIYLATRGLFWDGSRNSNQRSDDENDTPEQASKLPHHTNGMMLAPTHDLGTSGPIHSGSSVESGFRAWSPPSPKPSPCH</sequence>
<evidence type="ECO:0000313" key="2">
    <source>
        <dbReference type="EMBL" id="GBM96239.1"/>
    </source>
</evidence>
<organism evidence="2 3">
    <name type="scientific">Araneus ventricosus</name>
    <name type="common">Orbweaver spider</name>
    <name type="synonym">Epeira ventricosa</name>
    <dbReference type="NCBI Taxonomy" id="182803"/>
    <lineage>
        <taxon>Eukaryota</taxon>
        <taxon>Metazoa</taxon>
        <taxon>Ecdysozoa</taxon>
        <taxon>Arthropoda</taxon>
        <taxon>Chelicerata</taxon>
        <taxon>Arachnida</taxon>
        <taxon>Araneae</taxon>
        <taxon>Araneomorphae</taxon>
        <taxon>Entelegynae</taxon>
        <taxon>Araneoidea</taxon>
        <taxon>Araneidae</taxon>
        <taxon>Araneus</taxon>
    </lineage>
</organism>
<name>A0A4Y2K310_ARAVE</name>
<dbReference type="EMBL" id="BGPR01004127">
    <property type="protein sequence ID" value="GBM96239.1"/>
    <property type="molecule type" value="Genomic_DNA"/>
</dbReference>
<dbReference type="AlphaFoldDB" id="A0A4Y2K310"/>